<evidence type="ECO:0000313" key="2">
    <source>
        <dbReference type="Proteomes" id="UP000390335"/>
    </source>
</evidence>
<dbReference type="Proteomes" id="UP000390335">
    <property type="component" value="Unassembled WGS sequence"/>
</dbReference>
<proteinExistence type="predicted"/>
<keyword evidence="2" id="KW-1185">Reference proteome</keyword>
<reference evidence="1 2" key="1">
    <citation type="journal article" date="2020" name="Genome Biol. Evol.">
        <title>Rhizobium dioscoreae sp. nov., a plant growth-promoting bacterium isolated from yam (Dioscorea species).</title>
        <authorList>
            <person name="Ouyabe M."/>
            <person name="Tanaka N."/>
            <person name="Shiwa Y."/>
            <person name="Fujita N."/>
            <person name="Kikuno H."/>
            <person name="Babil P."/>
            <person name="Shiwachi H."/>
        </authorList>
    </citation>
    <scope>NUCLEOTIDE SEQUENCE [LARGE SCALE GENOMIC DNA]</scope>
    <source>
        <strain evidence="1 2">S-93</strain>
    </source>
</reference>
<name>A0ABQ0ZET1_9HYPH</name>
<dbReference type="RefSeq" id="WP_210386789.1">
    <property type="nucleotide sequence ID" value="NZ_BLAI01000013.1"/>
</dbReference>
<organism evidence="1 2">
    <name type="scientific">Rhizobium dioscoreae</name>
    <dbReference type="NCBI Taxonomy" id="2653122"/>
    <lineage>
        <taxon>Bacteria</taxon>
        <taxon>Pseudomonadati</taxon>
        <taxon>Pseudomonadota</taxon>
        <taxon>Alphaproteobacteria</taxon>
        <taxon>Hyphomicrobiales</taxon>
        <taxon>Rhizobiaceae</taxon>
        <taxon>Rhizobium/Agrobacterium group</taxon>
        <taxon>Rhizobium</taxon>
    </lineage>
</organism>
<gene>
    <name evidence="1" type="ORF">RsS93_63870</name>
</gene>
<evidence type="ECO:0000313" key="1">
    <source>
        <dbReference type="EMBL" id="GES53773.1"/>
    </source>
</evidence>
<comment type="caution">
    <text evidence="1">The sequence shown here is derived from an EMBL/GenBank/DDBJ whole genome shotgun (WGS) entry which is preliminary data.</text>
</comment>
<sequence>MFDEVTRQLKAKAIEVKTGTLVDATIIASISEAATNALHLRFDDEGHWVKHKGRRAVHGF</sequence>
<accession>A0ABQ0ZET1</accession>
<protein>
    <submittedName>
        <fullName evidence="1">Uncharacterized protein</fullName>
    </submittedName>
</protein>
<dbReference type="EMBL" id="BLAJ01000029">
    <property type="protein sequence ID" value="GES53773.1"/>
    <property type="molecule type" value="Genomic_DNA"/>
</dbReference>